<dbReference type="Proteomes" id="UP001595528">
    <property type="component" value="Unassembled WGS sequence"/>
</dbReference>
<feature type="transmembrane region" description="Helical" evidence="2">
    <location>
        <begin position="214"/>
        <end position="230"/>
    </location>
</feature>
<comment type="caution">
    <text evidence="3">The sequence shown here is derived from an EMBL/GenBank/DDBJ whole genome shotgun (WGS) entry which is preliminary data.</text>
</comment>
<feature type="transmembrane region" description="Helical" evidence="2">
    <location>
        <begin position="111"/>
        <end position="131"/>
    </location>
</feature>
<evidence type="ECO:0000256" key="1">
    <source>
        <dbReference type="SAM" id="MobiDB-lite"/>
    </source>
</evidence>
<proteinExistence type="predicted"/>
<evidence type="ECO:0008006" key="5">
    <source>
        <dbReference type="Google" id="ProtNLM"/>
    </source>
</evidence>
<feature type="transmembrane region" description="Helical" evidence="2">
    <location>
        <begin position="164"/>
        <end position="182"/>
    </location>
</feature>
<name>A0ABV7L912_9PROT</name>
<feature type="transmembrane region" description="Helical" evidence="2">
    <location>
        <begin position="344"/>
        <end position="361"/>
    </location>
</feature>
<dbReference type="RefSeq" id="WP_379906565.1">
    <property type="nucleotide sequence ID" value="NZ_JBHRTR010000054.1"/>
</dbReference>
<reference evidence="4" key="1">
    <citation type="journal article" date="2019" name="Int. J. Syst. Evol. Microbiol.">
        <title>The Global Catalogue of Microorganisms (GCM) 10K type strain sequencing project: providing services to taxonomists for standard genome sequencing and annotation.</title>
        <authorList>
            <consortium name="The Broad Institute Genomics Platform"/>
            <consortium name="The Broad Institute Genome Sequencing Center for Infectious Disease"/>
            <person name="Wu L."/>
            <person name="Ma J."/>
        </authorList>
    </citation>
    <scope>NUCLEOTIDE SEQUENCE [LARGE SCALE GENOMIC DNA]</scope>
    <source>
        <strain evidence="4">KCTC 42964</strain>
    </source>
</reference>
<evidence type="ECO:0000313" key="4">
    <source>
        <dbReference type="Proteomes" id="UP001595528"/>
    </source>
</evidence>
<accession>A0ABV7L912</accession>
<protein>
    <recommendedName>
        <fullName evidence="5">YfhO family protein</fullName>
    </recommendedName>
</protein>
<organism evidence="3 4">
    <name type="scientific">Marinibaculum pumilum</name>
    <dbReference type="NCBI Taxonomy" id="1766165"/>
    <lineage>
        <taxon>Bacteria</taxon>
        <taxon>Pseudomonadati</taxon>
        <taxon>Pseudomonadota</taxon>
        <taxon>Alphaproteobacteria</taxon>
        <taxon>Rhodospirillales</taxon>
        <taxon>Rhodospirillaceae</taxon>
        <taxon>Marinibaculum</taxon>
    </lineage>
</organism>
<dbReference type="EMBL" id="JBHRTR010000054">
    <property type="protein sequence ID" value="MFC3231098.1"/>
    <property type="molecule type" value="Genomic_DNA"/>
</dbReference>
<keyword evidence="2" id="KW-0472">Membrane</keyword>
<feature type="transmembrane region" description="Helical" evidence="2">
    <location>
        <begin position="315"/>
        <end position="332"/>
    </location>
</feature>
<feature type="transmembrane region" description="Helical" evidence="2">
    <location>
        <begin position="20"/>
        <end position="38"/>
    </location>
</feature>
<evidence type="ECO:0000256" key="2">
    <source>
        <dbReference type="SAM" id="Phobius"/>
    </source>
</evidence>
<gene>
    <name evidence="3" type="ORF">ACFOGJ_27875</name>
</gene>
<keyword evidence="2" id="KW-0812">Transmembrane</keyword>
<feature type="region of interest" description="Disordered" evidence="1">
    <location>
        <begin position="774"/>
        <end position="816"/>
    </location>
</feature>
<evidence type="ECO:0000313" key="3">
    <source>
        <dbReference type="EMBL" id="MFC3231098.1"/>
    </source>
</evidence>
<feature type="transmembrane region" description="Helical" evidence="2">
    <location>
        <begin position="373"/>
        <end position="392"/>
    </location>
</feature>
<feature type="transmembrane region" description="Helical" evidence="2">
    <location>
        <begin position="413"/>
        <end position="438"/>
    </location>
</feature>
<feature type="transmembrane region" description="Helical" evidence="2">
    <location>
        <begin position="242"/>
        <end position="261"/>
    </location>
</feature>
<feature type="transmembrane region" description="Helical" evidence="2">
    <location>
        <begin position="189"/>
        <end position="208"/>
    </location>
</feature>
<keyword evidence="2" id="KW-1133">Transmembrane helix</keyword>
<keyword evidence="4" id="KW-1185">Reference proteome</keyword>
<sequence>MSRAAEAGAGYTADRLKLGLVAGAALAVTGVMLAGWLWPPYSSHGLYGDIDGQWARLNAMATMAWGGALDFSAYNPLAGLGTVFPPNLPGVNPGALLLLLPDPELAGLLSYLWYVLVLSGSIWLLGATFALPAHVRLLACLVHVAVLFPPFDGLFQAANWYSAAPFYAQLTAALNLALACLIRAGRAPPLRAAAWGLGFLACAALAFATAPFTSLVFAPFYAAMALACLFEPRTRTARHPAAIRAACGLAAVALFLASGAAEHVLATSAASARLPAPPEVGPGGWLADAVASFGLVYAGGDLCWRPGESLCPNRGYAWLQLLALAGAAAWAWRGGVPLRRPLGIAFALFYLAFLVYTPLYAEDLLGVVSVYSSGFMIWSSYGVAALLAAALLDRLAGPLLQPLAARLAGRSPLLRGALPPAAGFALAAVLLLAAHLALRPLAVPGGDRAVVDRGRGNAVVDAVAAEIALRPGDRFAGRAASLLGGPTYIEGDEGRAATDRPGHAAAWRTPLGWVAGLQGHRRATGNRFWGADLWERGIPTLGEYGQWSTPLAHAVVDALLHTPHTEQGPNYVVASRFRPGLLQLFGVAVVIADTELAAPGLQVIAEMPSAGGVTVRAYRLPHPNLGQVSPRRVATVTGLAELRRRLGEPAADLAGTVFVRAGSAVPARDWQPASAARLEMRRDGFRISATAPGPALLLLPVQYSACLAVDAAQSPSPPLWTGRGDGLLTLVAFEARLDAVLRFRFGLEPLSPPGGVAACRRADGAEMRDWLAEGQDPFGATPEGIPAGGVPADGGGSYAPTGRAGPGPGRNSEEDQ</sequence>
<feature type="transmembrane region" description="Helical" evidence="2">
    <location>
        <begin position="138"/>
        <end position="158"/>
    </location>
</feature>